<dbReference type="AlphaFoldDB" id="A0A410RVQ5"/>
<dbReference type="SUPFAM" id="SSF53383">
    <property type="entry name" value="PLP-dependent transferases"/>
    <property type="match status" value="1"/>
</dbReference>
<evidence type="ECO:0000256" key="2">
    <source>
        <dbReference type="ARBA" id="ARBA00022679"/>
    </source>
</evidence>
<dbReference type="GO" id="GO:0016874">
    <property type="term" value="F:ligase activity"/>
    <property type="evidence" value="ECO:0007669"/>
    <property type="project" value="UniProtKB-KW"/>
</dbReference>
<dbReference type="InterPro" id="IPR015422">
    <property type="entry name" value="PyrdxlP-dep_Trfase_small"/>
</dbReference>
<dbReference type="GO" id="GO:0009102">
    <property type="term" value="P:biotin biosynthetic process"/>
    <property type="evidence" value="ECO:0007669"/>
    <property type="project" value="TreeGrafter"/>
</dbReference>
<keyword evidence="5" id="KW-0436">Ligase</keyword>
<protein>
    <submittedName>
        <fullName evidence="5">2-amino-3-ketobutyrate coenzyme A ligase</fullName>
    </submittedName>
</protein>
<dbReference type="Gene3D" id="3.40.640.10">
    <property type="entry name" value="Type I PLP-dependent aspartate aminotransferase-like (Major domain)"/>
    <property type="match status" value="1"/>
</dbReference>
<evidence type="ECO:0000256" key="1">
    <source>
        <dbReference type="ARBA" id="ARBA00001933"/>
    </source>
</evidence>
<dbReference type="Proteomes" id="UP000288758">
    <property type="component" value="Chromosome"/>
</dbReference>
<dbReference type="EMBL" id="CP034669">
    <property type="protein sequence ID" value="QAT85990.1"/>
    <property type="molecule type" value="Genomic_DNA"/>
</dbReference>
<comment type="cofactor">
    <cofactor evidence="1">
        <name>pyridoxal 5'-phosphate</name>
        <dbReference type="ChEBI" id="CHEBI:597326"/>
    </cofactor>
</comment>
<dbReference type="Gene3D" id="3.90.1150.10">
    <property type="entry name" value="Aspartate Aminotransferase, domain 1"/>
    <property type="match status" value="1"/>
</dbReference>
<keyword evidence="2" id="KW-0808">Transferase</keyword>
<evidence type="ECO:0000259" key="4">
    <source>
        <dbReference type="Pfam" id="PF00155"/>
    </source>
</evidence>
<proteinExistence type="predicted"/>
<reference evidence="5 6" key="1">
    <citation type="submission" date="2018-12" db="EMBL/GenBank/DDBJ databases">
        <title>Complete Genome Sequence of the Corallopyronin A producing Myxobacterium Corallococcus coralloides B035.</title>
        <authorList>
            <person name="Bouhired S.M."/>
            <person name="Rupp O."/>
            <person name="Blom J."/>
            <person name="Schaeberle T.F."/>
            <person name="Kehraus S."/>
            <person name="Schiefer A."/>
            <person name="Pfarr K."/>
            <person name="Goesmann A."/>
            <person name="Hoerauf A."/>
            <person name="Koenig G.M."/>
        </authorList>
    </citation>
    <scope>NUCLEOTIDE SEQUENCE [LARGE SCALE GENOMIC DNA]</scope>
    <source>
        <strain evidence="5 6">B035</strain>
    </source>
</reference>
<dbReference type="InterPro" id="IPR015421">
    <property type="entry name" value="PyrdxlP-dep_Trfase_major"/>
</dbReference>
<keyword evidence="3" id="KW-0663">Pyridoxal phosphate</keyword>
<name>A0A410RVQ5_CORCK</name>
<dbReference type="RefSeq" id="WP_205694608.1">
    <property type="nucleotide sequence ID" value="NZ_CP034669.1"/>
</dbReference>
<dbReference type="InterPro" id="IPR050087">
    <property type="entry name" value="AON_synthase_class-II"/>
</dbReference>
<evidence type="ECO:0000256" key="3">
    <source>
        <dbReference type="ARBA" id="ARBA00022898"/>
    </source>
</evidence>
<evidence type="ECO:0000313" key="6">
    <source>
        <dbReference type="Proteomes" id="UP000288758"/>
    </source>
</evidence>
<dbReference type="PANTHER" id="PTHR13693">
    <property type="entry name" value="CLASS II AMINOTRANSFERASE/8-AMINO-7-OXONONANOATE SYNTHASE"/>
    <property type="match status" value="1"/>
</dbReference>
<dbReference type="PANTHER" id="PTHR13693:SF100">
    <property type="entry name" value="8-AMINO-7-OXONONANOATE SYNTHASE"/>
    <property type="match status" value="1"/>
</dbReference>
<evidence type="ECO:0000313" key="5">
    <source>
        <dbReference type="EMBL" id="QAT85990.1"/>
    </source>
</evidence>
<dbReference type="GO" id="GO:0008710">
    <property type="term" value="F:8-amino-7-oxononanoate synthase activity"/>
    <property type="evidence" value="ECO:0007669"/>
    <property type="project" value="TreeGrafter"/>
</dbReference>
<dbReference type="InterPro" id="IPR004839">
    <property type="entry name" value="Aminotransferase_I/II_large"/>
</dbReference>
<dbReference type="InterPro" id="IPR015424">
    <property type="entry name" value="PyrdxlP-dep_Trfase"/>
</dbReference>
<dbReference type="NCBIfam" id="NF005697">
    <property type="entry name" value="PRK07505.1"/>
    <property type="match status" value="1"/>
</dbReference>
<feature type="domain" description="Aminotransferase class I/classII large" evidence="4">
    <location>
        <begin position="61"/>
        <end position="401"/>
    </location>
</feature>
<accession>A0A410RVQ5</accession>
<dbReference type="GO" id="GO:0030170">
    <property type="term" value="F:pyridoxal phosphate binding"/>
    <property type="evidence" value="ECO:0007669"/>
    <property type="project" value="InterPro"/>
</dbReference>
<sequence>MTTPGDAVMGPHLHRNNQKMIPASESAWAVARESNMLNIRVEAVDGQNRLREVDTGHEFANLCSCSYLGLNSHPDVIQGGIDALKRAGITGLSMAEFRIRLGLMEELEEQLADLFGGPVLPAVTSSALTAAILPVLGSGHLTDSEPLVMVFDKFAHFSMAFVKPIVADETRVLNAPHNDMNYLEDVCRKYPRVAYVCDGVYSTGGVTDLQALLTLQEKYGLFLYIDDSHSLSTQGKNGEGYIRSRLREMNDRTLIIASIAKAFGSTGGIAMLGSRKHYDFLYRTGPMGWSQSLRTAAIGTSMGSIKVHRSPELAKRQEQLRRNIALFDEHIQTEQRGDGLHIKVVEVGEQDKAVKLSRELYKRGFYCSAVFFPIVPVGKAGIRLMLRGDLPTEQVQAFIGHLKEVLATL</sequence>
<gene>
    <name evidence="5" type="primary">bioF2</name>
    <name evidence="5" type="ORF">EJ065_4439</name>
</gene>
<dbReference type="Pfam" id="PF00155">
    <property type="entry name" value="Aminotran_1_2"/>
    <property type="match status" value="1"/>
</dbReference>
<organism evidence="5 6">
    <name type="scientific">Corallococcus coralloides</name>
    <name type="common">Myxococcus coralloides</name>
    <dbReference type="NCBI Taxonomy" id="184914"/>
    <lineage>
        <taxon>Bacteria</taxon>
        <taxon>Pseudomonadati</taxon>
        <taxon>Myxococcota</taxon>
        <taxon>Myxococcia</taxon>
        <taxon>Myxococcales</taxon>
        <taxon>Cystobacterineae</taxon>
        <taxon>Myxococcaceae</taxon>
        <taxon>Corallococcus</taxon>
    </lineage>
</organism>